<feature type="domain" description="S1 motif" evidence="9">
    <location>
        <begin position="563"/>
        <end position="632"/>
    </location>
</feature>
<dbReference type="HAMAP" id="MF_00191">
    <property type="entry name" value="IspH"/>
    <property type="match status" value="1"/>
</dbReference>
<feature type="binding site" evidence="8">
    <location>
        <position position="222"/>
    </location>
    <ligand>
        <name>isopentenyl diphosphate</name>
        <dbReference type="ChEBI" id="CHEBI:128769"/>
    </ligand>
</feature>
<feature type="domain" description="S1 motif" evidence="9">
    <location>
        <begin position="391"/>
        <end position="457"/>
    </location>
</feature>
<feature type="binding site" evidence="8">
    <location>
        <position position="266"/>
    </location>
    <ligand>
        <name>(2E)-4-hydroxy-3-methylbut-2-enyl diphosphate</name>
        <dbReference type="ChEBI" id="CHEBI:128753"/>
    </ligand>
</feature>
<dbReference type="PRINTS" id="PR00681">
    <property type="entry name" value="RIBOSOMALS1"/>
</dbReference>
<dbReference type="Pfam" id="PF00575">
    <property type="entry name" value="S1"/>
    <property type="match status" value="4"/>
</dbReference>
<dbReference type="AlphaFoldDB" id="A0A6N3AFT2"/>
<feature type="binding site" evidence="8">
    <location>
        <position position="40"/>
    </location>
    <ligand>
        <name>(2E)-4-hydroxy-3-methylbut-2-enyl diphosphate</name>
        <dbReference type="ChEBI" id="CHEBI:128753"/>
    </ligand>
</feature>
<feature type="binding site" evidence="8">
    <location>
        <position position="266"/>
    </location>
    <ligand>
        <name>dimethylallyl diphosphate</name>
        <dbReference type="ChEBI" id="CHEBI:57623"/>
    </ligand>
</feature>
<feature type="binding site" evidence="8">
    <location>
        <position position="40"/>
    </location>
    <ligand>
        <name>isopentenyl diphosphate</name>
        <dbReference type="ChEBI" id="CHEBI:128769"/>
    </ligand>
</feature>
<keyword evidence="3 8" id="KW-0479">Metal-binding</keyword>
<keyword evidence="8" id="KW-0414">Isoprene biosynthesis</keyword>
<keyword evidence="7" id="KW-0687">Ribonucleoprotein</keyword>
<dbReference type="UniPathway" id="UPA00056">
    <property type="reaction ID" value="UER00097"/>
</dbReference>
<feature type="binding site" evidence="8">
    <location>
        <position position="123"/>
    </location>
    <ligand>
        <name>(2E)-4-hydroxy-3-methylbut-2-enyl diphosphate</name>
        <dbReference type="ChEBI" id="CHEBI:128753"/>
    </ligand>
</feature>
<evidence type="ECO:0000256" key="2">
    <source>
        <dbReference type="ARBA" id="ARBA00022485"/>
    </source>
</evidence>
<proteinExistence type="inferred from homology"/>
<dbReference type="RefSeq" id="WP_148341012.1">
    <property type="nucleotide sequence ID" value="NZ_CACRUB010000020.1"/>
</dbReference>
<dbReference type="GO" id="GO:0019288">
    <property type="term" value="P:isopentenyl diphosphate biosynthetic process, methylerythritol 4-phosphate pathway"/>
    <property type="evidence" value="ECO:0007669"/>
    <property type="project" value="UniProtKB-UniRule"/>
</dbReference>
<feature type="domain" description="TRAM" evidence="10">
    <location>
        <begin position="520"/>
        <end position="584"/>
    </location>
</feature>
<comment type="similarity">
    <text evidence="1">Belongs to the bacterial ribosomal protein bS1 family.</text>
</comment>
<name>A0A6N3AFT2_FLAPL</name>
<evidence type="ECO:0000256" key="1">
    <source>
        <dbReference type="ARBA" id="ARBA00006767"/>
    </source>
</evidence>
<dbReference type="SUPFAM" id="SSF50249">
    <property type="entry name" value="Nucleic acid-binding proteins"/>
    <property type="match status" value="4"/>
</dbReference>
<feature type="active site" description="Proton donor" evidence="8">
    <location>
        <position position="125"/>
    </location>
</feature>
<keyword evidence="8" id="KW-0560">Oxidoreductase</keyword>
<feature type="binding site" evidence="8">
    <location>
        <position position="223"/>
    </location>
    <ligand>
        <name>dimethylallyl diphosphate</name>
        <dbReference type="ChEBI" id="CHEBI:57623"/>
    </ligand>
</feature>
<comment type="catalytic activity">
    <reaction evidence="8">
        <text>isopentenyl diphosphate + 2 oxidized [2Fe-2S]-[ferredoxin] + H2O = (2E)-4-hydroxy-3-methylbut-2-enyl diphosphate + 2 reduced [2Fe-2S]-[ferredoxin] + 2 H(+)</text>
        <dbReference type="Rhea" id="RHEA:24488"/>
        <dbReference type="Rhea" id="RHEA-COMP:10000"/>
        <dbReference type="Rhea" id="RHEA-COMP:10001"/>
        <dbReference type="ChEBI" id="CHEBI:15377"/>
        <dbReference type="ChEBI" id="CHEBI:15378"/>
        <dbReference type="ChEBI" id="CHEBI:33737"/>
        <dbReference type="ChEBI" id="CHEBI:33738"/>
        <dbReference type="ChEBI" id="CHEBI:128753"/>
        <dbReference type="ChEBI" id="CHEBI:128769"/>
        <dbReference type="EC" id="1.17.7.4"/>
    </reaction>
</comment>
<dbReference type="GO" id="GO:0051745">
    <property type="term" value="F:4-hydroxy-3-methylbut-2-enyl diphosphate reductase activity"/>
    <property type="evidence" value="ECO:0007669"/>
    <property type="project" value="UniProtKB-UniRule"/>
</dbReference>
<dbReference type="Gene3D" id="3.40.1010.20">
    <property type="entry name" value="4-hydroxy-3-methylbut-2-enyl diphosphate reductase, catalytic domain"/>
    <property type="match status" value="2"/>
</dbReference>
<dbReference type="SMART" id="SM00316">
    <property type="entry name" value="S1"/>
    <property type="match status" value="4"/>
</dbReference>
<keyword evidence="5 8" id="KW-0408">Iron</keyword>
<dbReference type="InterPro" id="IPR003451">
    <property type="entry name" value="LytB/IspH"/>
</dbReference>
<dbReference type="Gene3D" id="2.40.50.140">
    <property type="entry name" value="Nucleic acid-binding proteins"/>
    <property type="match status" value="4"/>
</dbReference>
<comment type="pathway">
    <text evidence="8">Isoprenoid biosynthesis; dimethylallyl diphosphate biosynthesis; dimethylallyl diphosphate from (2E)-4-hydroxy-3-methylbutenyl diphosphate: step 1/1.</text>
</comment>
<dbReference type="Gene3D" id="3.40.50.11270">
    <property type="match status" value="1"/>
</dbReference>
<dbReference type="NCBIfam" id="TIGR00216">
    <property type="entry name" value="ispH_lytB"/>
    <property type="match status" value="1"/>
</dbReference>
<dbReference type="GO" id="GO:0016114">
    <property type="term" value="P:terpenoid biosynthetic process"/>
    <property type="evidence" value="ECO:0007669"/>
    <property type="project" value="UniProtKB-UniRule"/>
</dbReference>
<feature type="binding site" evidence="8">
    <location>
        <position position="73"/>
    </location>
    <ligand>
        <name>dimethylallyl diphosphate</name>
        <dbReference type="ChEBI" id="CHEBI:57623"/>
    </ligand>
</feature>
<dbReference type="CDD" id="cd05688">
    <property type="entry name" value="S1_RPS1_repeat_ec3"/>
    <property type="match status" value="1"/>
</dbReference>
<dbReference type="InterPro" id="IPR003029">
    <property type="entry name" value="S1_domain"/>
</dbReference>
<keyword evidence="2 8" id="KW-0004">4Fe-4S</keyword>
<evidence type="ECO:0000256" key="3">
    <source>
        <dbReference type="ARBA" id="ARBA00022723"/>
    </source>
</evidence>
<evidence type="ECO:0000256" key="6">
    <source>
        <dbReference type="ARBA" id="ARBA00023014"/>
    </source>
</evidence>
<sequence>MRLELARSAGFCYGVRRAVQMAEMAAEEGRPCVMLGPIIHNRDVIAYLESIGVGLVDTPEEVPPGTAVLIRSHGEGRPVHEALARLGRPVIDATCPNVSRIHQIVSRAEEGGRQVLIIGTRTHPEVAAIAGWCRRPVVLEGVAELSNWLETAPERRDIPLTMVSQTTSTRFIWDSCVEKAKKECTNLKIFDTICNATCKRQSEAQALAARSDAMVVIGGRESSNTKRLAELCGALCPMVVWIERAAELEPSNLCRKASIGITAGASTPEWIIKEVYDKMSDENIEIEESFAEMLEKSIKTLNTGEKVMGVVTGITPTEIYVDLGTKHAGYIPVSELTDDPTAKVEDLVKIGDEIETYVMRVNDQEGVVTLSKKRLDTVKSWDDIEQAREEHTTVEGVVTEENKGGVVVSIKGVRVFVPASQTGLPRETPMSQLLKQHVRLRITEVNRARRRVVGSIRAVEAEERAAKAAEVWANIEENKRYTGTVKSLTSYGAFVDIGGVDGMVHISELSWSRIKHPSEVVSVGDTVEVYVISFDKEKKKISLGMKDRSQNPWEVFTGKYQPGDVANVRVVKLMTFGAFAEVVPGVDGLIHISQIADHRIDKPGDVLSEGQMVDVKIIDIDYDNKKVSLSIRALLEGGDEPAESEDVNEE</sequence>
<dbReference type="PANTHER" id="PTHR10724:SF7">
    <property type="entry name" value="SMALL RIBOSOMAL SUBUNIT PROTEIN BS1C"/>
    <property type="match status" value="1"/>
</dbReference>
<evidence type="ECO:0000259" key="10">
    <source>
        <dbReference type="PROSITE" id="PS50926"/>
    </source>
</evidence>
<comment type="function">
    <text evidence="8">Catalyzes the conversion of 1-hydroxy-2-methyl-2-(E)-butenyl 4-diphosphate (HMBPP) into a mixture of isopentenyl diphosphate (IPP) and dimethylallyl diphosphate (DMAPP). Acts in the terminal step of the DOXP/MEP pathway for isoprenoid precursor biosynthesis.</text>
</comment>
<dbReference type="PANTHER" id="PTHR10724">
    <property type="entry name" value="30S RIBOSOMAL PROTEIN S1"/>
    <property type="match status" value="1"/>
</dbReference>
<feature type="binding site" evidence="8">
    <location>
        <position position="224"/>
    </location>
    <ligand>
        <name>dimethylallyl diphosphate</name>
        <dbReference type="ChEBI" id="CHEBI:57623"/>
    </ligand>
</feature>
<dbReference type="GO" id="GO:0003729">
    <property type="term" value="F:mRNA binding"/>
    <property type="evidence" value="ECO:0007669"/>
    <property type="project" value="UniProtKB-ARBA"/>
</dbReference>
<dbReference type="InterPro" id="IPR050437">
    <property type="entry name" value="Ribos_protein_bS1-like"/>
</dbReference>
<evidence type="ECO:0000313" key="11">
    <source>
        <dbReference type="EMBL" id="VYT90421.1"/>
    </source>
</evidence>
<dbReference type="CDD" id="cd05687">
    <property type="entry name" value="S1_RPS1_repeat_ec1_hs1"/>
    <property type="match status" value="1"/>
</dbReference>
<feature type="domain" description="S1 motif" evidence="9">
    <location>
        <begin position="304"/>
        <end position="373"/>
    </location>
</feature>
<dbReference type="EC" id="1.17.7.4" evidence="8"/>
<dbReference type="NCBIfam" id="NF000907">
    <property type="entry name" value="PRK00087.1"/>
    <property type="match status" value="1"/>
</dbReference>
<feature type="binding site" evidence="8">
    <location>
        <position position="123"/>
    </location>
    <ligand>
        <name>dimethylallyl diphosphate</name>
        <dbReference type="ChEBI" id="CHEBI:57623"/>
    </ligand>
</feature>
<dbReference type="GO" id="GO:0003735">
    <property type="term" value="F:structural constituent of ribosome"/>
    <property type="evidence" value="ECO:0007669"/>
    <property type="project" value="TreeGrafter"/>
</dbReference>
<evidence type="ECO:0000256" key="8">
    <source>
        <dbReference type="HAMAP-Rule" id="MF_00191"/>
    </source>
</evidence>
<comment type="pathway">
    <text evidence="8">Isoprenoid biosynthesis; isopentenyl diphosphate biosynthesis via DXP pathway; isopentenyl diphosphate from 1-deoxy-D-xylulose 5-phosphate: step 6/6.</text>
</comment>
<evidence type="ECO:0000259" key="9">
    <source>
        <dbReference type="PROSITE" id="PS50126"/>
    </source>
</evidence>
<dbReference type="InterPro" id="IPR002792">
    <property type="entry name" value="TRAM_dom"/>
</dbReference>
<feature type="binding site" evidence="8">
    <location>
        <position position="123"/>
    </location>
    <ligand>
        <name>isopentenyl diphosphate</name>
        <dbReference type="ChEBI" id="CHEBI:128769"/>
    </ligand>
</feature>
<dbReference type="CDD" id="cd13944">
    <property type="entry name" value="lytB_ispH"/>
    <property type="match status" value="1"/>
</dbReference>
<dbReference type="PROSITE" id="PS50126">
    <property type="entry name" value="S1"/>
    <property type="match status" value="4"/>
</dbReference>
<comment type="similarity">
    <text evidence="8">Belongs to the IspH family.</text>
</comment>
<feature type="binding site" evidence="8">
    <location>
        <position position="12"/>
    </location>
    <ligand>
        <name>[4Fe-4S] cluster</name>
        <dbReference type="ChEBI" id="CHEBI:49883"/>
    </ligand>
</feature>
<evidence type="ECO:0000256" key="7">
    <source>
        <dbReference type="ARBA" id="ARBA00023274"/>
    </source>
</evidence>
<feature type="binding site" evidence="8">
    <location>
        <position position="223"/>
    </location>
    <ligand>
        <name>isopentenyl diphosphate</name>
        <dbReference type="ChEBI" id="CHEBI:128769"/>
    </ligand>
</feature>
<evidence type="ECO:0000256" key="4">
    <source>
        <dbReference type="ARBA" id="ARBA00022980"/>
    </source>
</evidence>
<feature type="binding site" evidence="8">
    <location>
        <position position="73"/>
    </location>
    <ligand>
        <name>(2E)-4-hydroxy-3-methylbut-2-enyl diphosphate</name>
        <dbReference type="ChEBI" id="CHEBI:128753"/>
    </ligand>
</feature>
<dbReference type="GO" id="GO:0051539">
    <property type="term" value="F:4 iron, 4 sulfur cluster binding"/>
    <property type="evidence" value="ECO:0007669"/>
    <property type="project" value="UniProtKB-UniRule"/>
</dbReference>
<dbReference type="GO" id="GO:0046872">
    <property type="term" value="F:metal ion binding"/>
    <property type="evidence" value="ECO:0007669"/>
    <property type="project" value="UniProtKB-KW"/>
</dbReference>
<feature type="binding site" evidence="8">
    <location>
        <position position="194"/>
    </location>
    <ligand>
        <name>[4Fe-4S] cluster</name>
        <dbReference type="ChEBI" id="CHEBI:49883"/>
    </ligand>
</feature>
<feature type="binding site" evidence="8">
    <location>
        <position position="266"/>
    </location>
    <ligand>
        <name>isopentenyl diphosphate</name>
        <dbReference type="ChEBI" id="CHEBI:128769"/>
    </ligand>
</feature>
<feature type="binding site" evidence="8">
    <location>
        <position position="73"/>
    </location>
    <ligand>
        <name>isopentenyl diphosphate</name>
        <dbReference type="ChEBI" id="CHEBI:128769"/>
    </ligand>
</feature>
<reference evidence="11" key="1">
    <citation type="submission" date="2019-11" db="EMBL/GenBank/DDBJ databases">
        <authorList>
            <person name="Feng L."/>
        </authorList>
    </citation>
    <scope>NUCLEOTIDE SEQUENCE</scope>
    <source>
        <strain evidence="11">FplautiiLFYP42</strain>
    </source>
</reference>
<dbReference type="CDD" id="cd04465">
    <property type="entry name" value="S1_RPS1_repeat_ec2_hs2"/>
    <property type="match status" value="1"/>
</dbReference>
<evidence type="ECO:0000256" key="5">
    <source>
        <dbReference type="ARBA" id="ARBA00023004"/>
    </source>
</evidence>
<feature type="binding site" evidence="8">
    <location>
        <position position="166"/>
    </location>
    <ligand>
        <name>(2E)-4-hydroxy-3-methylbut-2-enyl diphosphate</name>
        <dbReference type="ChEBI" id="CHEBI:128753"/>
    </ligand>
</feature>
<dbReference type="GO" id="GO:0050992">
    <property type="term" value="P:dimethylallyl diphosphate biosynthetic process"/>
    <property type="evidence" value="ECO:0007669"/>
    <property type="project" value="UniProtKB-UniRule"/>
</dbReference>
<dbReference type="InterPro" id="IPR012340">
    <property type="entry name" value="NA-bd_OB-fold"/>
</dbReference>
<accession>A0A6N3AFT2</accession>
<dbReference type="UniPathway" id="UPA00059">
    <property type="reaction ID" value="UER00105"/>
</dbReference>
<feature type="binding site" evidence="8">
    <location>
        <position position="40"/>
    </location>
    <ligand>
        <name>dimethylallyl diphosphate</name>
        <dbReference type="ChEBI" id="CHEBI:57623"/>
    </ligand>
</feature>
<feature type="binding site" evidence="8">
    <location>
        <position position="224"/>
    </location>
    <ligand>
        <name>(2E)-4-hydroxy-3-methylbut-2-enyl diphosphate</name>
        <dbReference type="ChEBI" id="CHEBI:128753"/>
    </ligand>
</feature>
<comment type="cofactor">
    <cofactor evidence="8">
        <name>[4Fe-4S] cluster</name>
        <dbReference type="ChEBI" id="CHEBI:49883"/>
    </cofactor>
    <text evidence="8">Binds 1 [4Fe-4S] cluster per subunit.</text>
</comment>
<dbReference type="EMBL" id="CACRUB010000020">
    <property type="protein sequence ID" value="VYT90421.1"/>
    <property type="molecule type" value="Genomic_DNA"/>
</dbReference>
<feature type="binding site" evidence="8">
    <location>
        <position position="222"/>
    </location>
    <ligand>
        <name>(2E)-4-hydroxy-3-methylbut-2-enyl diphosphate</name>
        <dbReference type="ChEBI" id="CHEBI:128753"/>
    </ligand>
</feature>
<feature type="domain" description="S1 motif" evidence="9">
    <location>
        <begin position="478"/>
        <end position="546"/>
    </location>
</feature>
<dbReference type="PROSITE" id="PS50926">
    <property type="entry name" value="TRAM"/>
    <property type="match status" value="1"/>
</dbReference>
<feature type="binding site" evidence="8">
    <location>
        <position position="224"/>
    </location>
    <ligand>
        <name>isopentenyl diphosphate</name>
        <dbReference type="ChEBI" id="CHEBI:128769"/>
    </ligand>
</feature>
<keyword evidence="6 8" id="KW-0411">Iron-sulfur</keyword>
<feature type="binding site" evidence="8">
    <location>
        <position position="95"/>
    </location>
    <ligand>
        <name>[4Fe-4S] cluster</name>
        <dbReference type="ChEBI" id="CHEBI:49883"/>
    </ligand>
</feature>
<feature type="binding site" evidence="8">
    <location>
        <position position="223"/>
    </location>
    <ligand>
        <name>(2E)-4-hydroxy-3-methylbut-2-enyl diphosphate</name>
        <dbReference type="ChEBI" id="CHEBI:128753"/>
    </ligand>
</feature>
<organism evidence="11">
    <name type="scientific">Flavonifractor plautii</name>
    <name type="common">Fusobacterium plautii</name>
    <dbReference type="NCBI Taxonomy" id="292800"/>
    <lineage>
        <taxon>Bacteria</taxon>
        <taxon>Bacillati</taxon>
        <taxon>Bacillota</taxon>
        <taxon>Clostridia</taxon>
        <taxon>Eubacteriales</taxon>
        <taxon>Oscillospiraceae</taxon>
        <taxon>Flavonifractor</taxon>
    </lineage>
</organism>
<dbReference type="Pfam" id="PF02401">
    <property type="entry name" value="LYTB"/>
    <property type="match status" value="1"/>
</dbReference>
<dbReference type="InterPro" id="IPR035104">
    <property type="entry name" value="Ribosomal_protein_S1-like"/>
</dbReference>
<comment type="catalytic activity">
    <reaction evidence="8">
        <text>dimethylallyl diphosphate + 2 oxidized [2Fe-2S]-[ferredoxin] + H2O = (2E)-4-hydroxy-3-methylbut-2-enyl diphosphate + 2 reduced [2Fe-2S]-[ferredoxin] + 2 H(+)</text>
        <dbReference type="Rhea" id="RHEA:24825"/>
        <dbReference type="Rhea" id="RHEA-COMP:10000"/>
        <dbReference type="Rhea" id="RHEA-COMP:10001"/>
        <dbReference type="ChEBI" id="CHEBI:15377"/>
        <dbReference type="ChEBI" id="CHEBI:15378"/>
        <dbReference type="ChEBI" id="CHEBI:33737"/>
        <dbReference type="ChEBI" id="CHEBI:33738"/>
        <dbReference type="ChEBI" id="CHEBI:57623"/>
        <dbReference type="ChEBI" id="CHEBI:128753"/>
        <dbReference type="EC" id="1.17.7.4"/>
    </reaction>
</comment>
<dbReference type="GO" id="GO:0022627">
    <property type="term" value="C:cytosolic small ribosomal subunit"/>
    <property type="evidence" value="ECO:0007669"/>
    <property type="project" value="TreeGrafter"/>
</dbReference>
<keyword evidence="4 11" id="KW-0689">Ribosomal protein</keyword>
<protein>
    <recommendedName>
        <fullName evidence="8">4-hydroxy-3-methylbut-2-enyl diphosphate reductase</fullName>
        <shortName evidence="8">HMBPP reductase</shortName>
        <ecNumber evidence="8">1.17.7.4</ecNumber>
    </recommendedName>
</protein>
<dbReference type="FunFam" id="2.40.50.140:FF:000051">
    <property type="entry name" value="RNA-binding transcriptional accessory protein"/>
    <property type="match status" value="1"/>
</dbReference>
<dbReference type="NCBIfam" id="NF005208">
    <property type="entry name" value="PRK06676.1"/>
    <property type="match status" value="1"/>
</dbReference>
<feature type="binding site" evidence="8">
    <location>
        <position position="222"/>
    </location>
    <ligand>
        <name>dimethylallyl diphosphate</name>
        <dbReference type="ChEBI" id="CHEBI:57623"/>
    </ligand>
</feature>
<gene>
    <name evidence="11" type="primary">rpsA_1</name>
    <name evidence="8" type="synonym">ispH</name>
    <name evidence="11" type="ORF">FPLFYP42_00824</name>
</gene>
<dbReference type="GO" id="GO:0006412">
    <property type="term" value="P:translation"/>
    <property type="evidence" value="ECO:0007669"/>
    <property type="project" value="TreeGrafter"/>
</dbReference>